<evidence type="ECO:0000313" key="7">
    <source>
        <dbReference type="EMBL" id="MCB6182659.1"/>
    </source>
</evidence>
<dbReference type="CDD" id="cd03216">
    <property type="entry name" value="ABC_Carb_Monos_I"/>
    <property type="match status" value="1"/>
</dbReference>
<protein>
    <submittedName>
        <fullName evidence="7">ABC transporter ATP-binding protein</fullName>
    </submittedName>
</protein>
<dbReference type="InterPro" id="IPR027417">
    <property type="entry name" value="P-loop_NTPase"/>
</dbReference>
<evidence type="ECO:0000259" key="6">
    <source>
        <dbReference type="PROSITE" id="PS50893"/>
    </source>
</evidence>
<keyword evidence="2" id="KW-0762">Sugar transport</keyword>
<dbReference type="GO" id="GO:0005524">
    <property type="term" value="F:ATP binding"/>
    <property type="evidence" value="ECO:0007669"/>
    <property type="project" value="UniProtKB-KW"/>
</dbReference>
<dbReference type="Pfam" id="PF00005">
    <property type="entry name" value="ABC_tran"/>
    <property type="match status" value="2"/>
</dbReference>
<gene>
    <name evidence="7" type="ORF">LIN78_03715</name>
</gene>
<dbReference type="InterPro" id="IPR050107">
    <property type="entry name" value="ABC_carbohydrate_import_ATPase"/>
</dbReference>
<dbReference type="SUPFAM" id="SSF52540">
    <property type="entry name" value="P-loop containing nucleoside triphosphate hydrolases"/>
    <property type="match status" value="2"/>
</dbReference>
<evidence type="ECO:0000313" key="8">
    <source>
        <dbReference type="Proteomes" id="UP001165395"/>
    </source>
</evidence>
<sequence length="508" mass="55391">MAEIAIELLNIDKRFGDVHANRDVSLSIYQGSIHGIIGENGAGKSTLMSILYGYYQADKGSIRVRQKEVNIRNSHDAIRLGIGMVHQHFMLVDNFSVLENIVLGAEGGFVLKGGMAAARDHLKRLNQDYGLEVDPDAIVGELGVGLQQRVEILKALYRGAEVLILDEPTAVLTPQEADHLFRILRALRDQGKTVVIITHKLREVIDVTDHVTVMRAGEVVGNVLTKEVDTEQLADLMVGRKVNLKVEKRQSEPGAVVLDVQQINLQDARGVQLLQNISFQLRAGEIVGIAGVSGNGQSELLEVLAGTMAANSGRVMYRGEDLLAISTTRPKAALFREKGIAHIPEDRSREGLVKTFPVFENCMLGYHRQPDIQKGWWLNRQALVEKAKGFISRFDVRPTNPLLRVGQLSGGNQQKVVLAREIDSNPDVLLIGQPTRGVDIGAIEFIHQQLVALRDAGKAILLVSVELDEILALSDRIIVMAGGQLTGEVPAHEATATGLGCLMGGVQS</sequence>
<keyword evidence="2" id="KW-0813">Transport</keyword>
<dbReference type="CDD" id="cd03215">
    <property type="entry name" value="ABC_Carb_Monos_II"/>
    <property type="match status" value="1"/>
</dbReference>
<keyword evidence="3" id="KW-0677">Repeat</keyword>
<name>A0ABS8D3A3_9NEIS</name>
<dbReference type="Proteomes" id="UP001165395">
    <property type="component" value="Unassembled WGS sequence"/>
</dbReference>
<keyword evidence="1" id="KW-0472">Membrane</keyword>
<evidence type="ECO:0000256" key="5">
    <source>
        <dbReference type="ARBA" id="ARBA00022840"/>
    </source>
</evidence>
<dbReference type="RefSeq" id="WP_227178615.1">
    <property type="nucleotide sequence ID" value="NZ_JAJBZT010000002.1"/>
</dbReference>
<dbReference type="PROSITE" id="PS00211">
    <property type="entry name" value="ABC_TRANSPORTER_1"/>
    <property type="match status" value="1"/>
</dbReference>
<evidence type="ECO:0000256" key="2">
    <source>
        <dbReference type="ARBA" id="ARBA00022597"/>
    </source>
</evidence>
<dbReference type="PANTHER" id="PTHR43790">
    <property type="entry name" value="CARBOHYDRATE TRANSPORT ATP-BINDING PROTEIN MG119-RELATED"/>
    <property type="match status" value="1"/>
</dbReference>
<dbReference type="PROSITE" id="PS50893">
    <property type="entry name" value="ABC_TRANSPORTER_2"/>
    <property type="match status" value="2"/>
</dbReference>
<comment type="caution">
    <text evidence="7">The sequence shown here is derived from an EMBL/GenBank/DDBJ whole genome shotgun (WGS) entry which is preliminary data.</text>
</comment>
<organism evidence="7 8">
    <name type="scientific">Leeia speluncae</name>
    <dbReference type="NCBI Taxonomy" id="2884804"/>
    <lineage>
        <taxon>Bacteria</taxon>
        <taxon>Pseudomonadati</taxon>
        <taxon>Pseudomonadota</taxon>
        <taxon>Betaproteobacteria</taxon>
        <taxon>Neisseriales</taxon>
        <taxon>Leeiaceae</taxon>
        <taxon>Leeia</taxon>
    </lineage>
</organism>
<feature type="domain" description="ABC transporter" evidence="6">
    <location>
        <begin position="6"/>
        <end position="241"/>
    </location>
</feature>
<dbReference type="InterPro" id="IPR003439">
    <property type="entry name" value="ABC_transporter-like_ATP-bd"/>
</dbReference>
<keyword evidence="1" id="KW-1003">Cell membrane</keyword>
<proteinExistence type="predicted"/>
<dbReference type="InterPro" id="IPR003593">
    <property type="entry name" value="AAA+_ATPase"/>
</dbReference>
<evidence type="ECO:0000256" key="3">
    <source>
        <dbReference type="ARBA" id="ARBA00022737"/>
    </source>
</evidence>
<keyword evidence="8" id="KW-1185">Reference proteome</keyword>
<accession>A0ABS8D3A3</accession>
<reference evidence="7" key="1">
    <citation type="submission" date="2021-10" db="EMBL/GenBank/DDBJ databases">
        <title>The complete genome sequence of Leeia sp. TBRC 13508.</title>
        <authorList>
            <person name="Charoenyingcharoen P."/>
            <person name="Yukphan P."/>
        </authorList>
    </citation>
    <scope>NUCLEOTIDE SEQUENCE</scope>
    <source>
        <strain evidence="7">TBRC 13508</strain>
    </source>
</reference>
<evidence type="ECO:0000256" key="4">
    <source>
        <dbReference type="ARBA" id="ARBA00022741"/>
    </source>
</evidence>
<dbReference type="PANTHER" id="PTHR43790:SF4">
    <property type="entry name" value="GUANOSINE IMPORT ATP-BINDING PROTEIN NUPO"/>
    <property type="match status" value="1"/>
</dbReference>
<feature type="domain" description="ABC transporter" evidence="6">
    <location>
        <begin position="258"/>
        <end position="507"/>
    </location>
</feature>
<keyword evidence="5 7" id="KW-0067">ATP-binding</keyword>
<dbReference type="SMART" id="SM00382">
    <property type="entry name" value="AAA"/>
    <property type="match status" value="2"/>
</dbReference>
<dbReference type="Gene3D" id="3.40.50.300">
    <property type="entry name" value="P-loop containing nucleotide triphosphate hydrolases"/>
    <property type="match status" value="2"/>
</dbReference>
<dbReference type="InterPro" id="IPR017871">
    <property type="entry name" value="ABC_transporter-like_CS"/>
</dbReference>
<dbReference type="EMBL" id="JAJBZT010000002">
    <property type="protein sequence ID" value="MCB6182659.1"/>
    <property type="molecule type" value="Genomic_DNA"/>
</dbReference>
<keyword evidence="4" id="KW-0547">Nucleotide-binding</keyword>
<evidence type="ECO:0000256" key="1">
    <source>
        <dbReference type="ARBA" id="ARBA00022475"/>
    </source>
</evidence>